<sequence>MSALISAWSLNPRLVFADDMSPNFAVSFKAPETERGLGNSP</sequence>
<evidence type="ECO:0000313" key="1">
    <source>
        <dbReference type="EMBL" id="KZN49753.1"/>
    </source>
</evidence>
<dbReference type="EMBL" id="AUXZ01000080">
    <property type="protein sequence ID" value="KZN49753.1"/>
    <property type="molecule type" value="Genomic_DNA"/>
</dbReference>
<dbReference type="RefSeq" id="WP_269199994.1">
    <property type="nucleotide sequence ID" value="NZ_AUXZ01000080.1"/>
</dbReference>
<proteinExistence type="predicted"/>
<dbReference type="AlphaFoldDB" id="A0A167DYF9"/>
<protein>
    <submittedName>
        <fullName evidence="1">Uncharacterized protein</fullName>
    </submittedName>
</protein>
<accession>A0A167DYF9</accession>
<evidence type="ECO:0000313" key="2">
    <source>
        <dbReference type="Proteomes" id="UP000076503"/>
    </source>
</evidence>
<dbReference type="Proteomes" id="UP000076503">
    <property type="component" value="Unassembled WGS sequence"/>
</dbReference>
<organism evidence="1 2">
    <name type="scientific">Pseudoalteromonas luteoviolacea H33</name>
    <dbReference type="NCBI Taxonomy" id="1365251"/>
    <lineage>
        <taxon>Bacteria</taxon>
        <taxon>Pseudomonadati</taxon>
        <taxon>Pseudomonadota</taxon>
        <taxon>Gammaproteobacteria</taxon>
        <taxon>Alteromonadales</taxon>
        <taxon>Pseudoalteromonadaceae</taxon>
        <taxon>Pseudoalteromonas</taxon>
    </lineage>
</organism>
<name>A0A167DYF9_9GAMM</name>
<comment type="caution">
    <text evidence="1">The sequence shown here is derived from an EMBL/GenBank/DDBJ whole genome shotgun (WGS) entry which is preliminary data.</text>
</comment>
<reference evidence="1 2" key="1">
    <citation type="submission" date="2013-07" db="EMBL/GenBank/DDBJ databases">
        <title>Comparative Genomic and Metabolomic Analysis of Twelve Strains of Pseudoalteromonas luteoviolacea.</title>
        <authorList>
            <person name="Vynne N.G."/>
            <person name="Mansson M."/>
            <person name="Gram L."/>
        </authorList>
    </citation>
    <scope>NUCLEOTIDE SEQUENCE [LARGE SCALE GENOMIC DNA]</scope>
    <source>
        <strain evidence="1 2">H33</strain>
    </source>
</reference>
<gene>
    <name evidence="1" type="ORF">N476_18345</name>
</gene>
<dbReference type="PATRIC" id="fig|1365251.3.peg.2975"/>